<dbReference type="Gene3D" id="2.60.210.10">
    <property type="entry name" value="Apoptosis, Tumor Necrosis Factor Receptor Associated Protein 2, Chain A"/>
    <property type="match status" value="1"/>
</dbReference>
<dbReference type="FunFam" id="3.30.710.10:FF:000159">
    <property type="entry name" value="Speckle-type POZ protein B"/>
    <property type="match status" value="1"/>
</dbReference>
<evidence type="ECO:0000256" key="2">
    <source>
        <dbReference type="ARBA" id="ARBA00004906"/>
    </source>
</evidence>
<evidence type="ECO:0000256" key="3">
    <source>
        <dbReference type="ARBA" id="ARBA00010846"/>
    </source>
</evidence>
<dbReference type="PROSITE" id="PS50144">
    <property type="entry name" value="MATH"/>
    <property type="match status" value="1"/>
</dbReference>
<keyword evidence="9" id="KW-1185">Reference proteome</keyword>
<dbReference type="SUPFAM" id="SSF54695">
    <property type="entry name" value="POZ domain"/>
    <property type="match status" value="1"/>
</dbReference>
<evidence type="ECO:0000256" key="1">
    <source>
        <dbReference type="ARBA" id="ARBA00004123"/>
    </source>
</evidence>
<reference evidence="8 9" key="1">
    <citation type="journal article" date="2020" name="Cell">
        <title>Large-Scale Comparative Analyses of Tick Genomes Elucidate Their Genetic Diversity and Vector Capacities.</title>
        <authorList>
            <consortium name="Tick Genome and Microbiome Consortium (TIGMIC)"/>
            <person name="Jia N."/>
            <person name="Wang J."/>
            <person name="Shi W."/>
            <person name="Du L."/>
            <person name="Sun Y."/>
            <person name="Zhan W."/>
            <person name="Jiang J.F."/>
            <person name="Wang Q."/>
            <person name="Zhang B."/>
            <person name="Ji P."/>
            <person name="Bell-Sakyi L."/>
            <person name="Cui X.M."/>
            <person name="Yuan T.T."/>
            <person name="Jiang B.G."/>
            <person name="Yang W.F."/>
            <person name="Lam T.T."/>
            <person name="Chang Q.C."/>
            <person name="Ding S.J."/>
            <person name="Wang X.J."/>
            <person name="Zhu J.G."/>
            <person name="Ruan X.D."/>
            <person name="Zhao L."/>
            <person name="Wei J.T."/>
            <person name="Ye R.Z."/>
            <person name="Que T.C."/>
            <person name="Du C.H."/>
            <person name="Zhou Y.H."/>
            <person name="Cheng J.X."/>
            <person name="Dai P.F."/>
            <person name="Guo W.B."/>
            <person name="Han X.H."/>
            <person name="Huang E.J."/>
            <person name="Li L.F."/>
            <person name="Wei W."/>
            <person name="Gao Y.C."/>
            <person name="Liu J.Z."/>
            <person name="Shao H.Z."/>
            <person name="Wang X."/>
            <person name="Wang C.C."/>
            <person name="Yang T.C."/>
            <person name="Huo Q.B."/>
            <person name="Li W."/>
            <person name="Chen H.Y."/>
            <person name="Chen S.E."/>
            <person name="Zhou L.G."/>
            <person name="Ni X.B."/>
            <person name="Tian J.H."/>
            <person name="Sheng Y."/>
            <person name="Liu T."/>
            <person name="Pan Y.S."/>
            <person name="Xia L.Y."/>
            <person name="Li J."/>
            <person name="Zhao F."/>
            <person name="Cao W.C."/>
        </authorList>
    </citation>
    <scope>NUCLEOTIDE SEQUENCE [LARGE SCALE GENOMIC DNA]</scope>
    <source>
        <strain evidence="8">HaeL-2018</strain>
    </source>
</reference>
<sequence length="363" mass="40405">MASQSRCEANWLTDDISCETHLKVIKVSYTWTIHSFSMRCEETGKKIRSSTFSTAGPGNNKWRLELYPNGSSKETKDYVSLYLQLACSDNEDVSAQFKFAVLGKAGQKTNISETTHLFVPDSAWGWKNFIARDSLLKGNDSLMSQDKLTILCEVLAFVDSVNISPPSTVTAVNVPECRLSQDLDHLLASRRFSDVVLTVGGKDIHAHKNILSARCPVFAAMFEHKMKENNQGRVEITDCDFEVFREVVEFIYTGRASELNKMAEQVLVAADKYDLGRLKAMCEDILCSKLSVETAVDMLELAYTHNAHQLKANALLFIKANGARVVETDGWKKMATENPHLAVEAFCGVVAENSAPKAESERN</sequence>
<dbReference type="Pfam" id="PF22486">
    <property type="entry name" value="MATH_2"/>
    <property type="match status" value="1"/>
</dbReference>
<dbReference type="GO" id="GO:0005634">
    <property type="term" value="C:nucleus"/>
    <property type="evidence" value="ECO:0007669"/>
    <property type="project" value="UniProtKB-SubCell"/>
</dbReference>
<keyword evidence="4" id="KW-0833">Ubl conjugation pathway</keyword>
<comment type="similarity">
    <text evidence="3">Belongs to the Tdpoz family.</text>
</comment>
<dbReference type="OMA" id="SKFFNEP"/>
<dbReference type="InterPro" id="IPR011333">
    <property type="entry name" value="SKP1/BTB/POZ_sf"/>
</dbReference>
<evidence type="ECO:0008006" key="10">
    <source>
        <dbReference type="Google" id="ProtNLM"/>
    </source>
</evidence>
<dbReference type="PROSITE" id="PS50097">
    <property type="entry name" value="BTB"/>
    <property type="match status" value="1"/>
</dbReference>
<accession>A0A9J6FLQ3</accession>
<dbReference type="VEuPathDB" id="VectorBase:HLOH_059116"/>
<dbReference type="Pfam" id="PF24570">
    <property type="entry name" value="BACK_BPM_SPOP"/>
    <property type="match status" value="1"/>
</dbReference>
<name>A0A9J6FLQ3_HAELO</name>
<dbReference type="InterPro" id="IPR056423">
    <property type="entry name" value="BACK_BPM_SPOP"/>
</dbReference>
<dbReference type="Pfam" id="PF00651">
    <property type="entry name" value="BTB"/>
    <property type="match status" value="1"/>
</dbReference>
<evidence type="ECO:0000259" key="7">
    <source>
        <dbReference type="PROSITE" id="PS50144"/>
    </source>
</evidence>
<dbReference type="PANTHER" id="PTHR24413">
    <property type="entry name" value="SPECKLE-TYPE POZ PROTEIN"/>
    <property type="match status" value="1"/>
</dbReference>
<dbReference type="EMBL" id="JABSTR010000002">
    <property type="protein sequence ID" value="KAH9364050.1"/>
    <property type="molecule type" value="Genomic_DNA"/>
</dbReference>
<dbReference type="GO" id="GO:0030163">
    <property type="term" value="P:protein catabolic process"/>
    <property type="evidence" value="ECO:0007669"/>
    <property type="project" value="UniProtKB-ARBA"/>
</dbReference>
<evidence type="ECO:0000259" key="6">
    <source>
        <dbReference type="PROSITE" id="PS50097"/>
    </source>
</evidence>
<dbReference type="SUPFAM" id="SSF49599">
    <property type="entry name" value="TRAF domain-like"/>
    <property type="match status" value="1"/>
</dbReference>
<evidence type="ECO:0000313" key="8">
    <source>
        <dbReference type="EMBL" id="KAH9364050.1"/>
    </source>
</evidence>
<keyword evidence="5" id="KW-0539">Nucleus</keyword>
<proteinExistence type="inferred from homology"/>
<dbReference type="OrthoDB" id="6408997at2759"/>
<feature type="domain" description="BTB" evidence="6">
    <location>
        <begin position="193"/>
        <end position="260"/>
    </location>
</feature>
<dbReference type="InterPro" id="IPR002083">
    <property type="entry name" value="MATH/TRAF_dom"/>
</dbReference>
<protein>
    <recommendedName>
        <fullName evidence="10">Speckle-type POZ protein</fullName>
    </recommendedName>
</protein>
<dbReference type="Gene3D" id="6.20.250.50">
    <property type="match status" value="1"/>
</dbReference>
<dbReference type="SMART" id="SM00061">
    <property type="entry name" value="MATH"/>
    <property type="match status" value="1"/>
</dbReference>
<dbReference type="InterPro" id="IPR008974">
    <property type="entry name" value="TRAF-like"/>
</dbReference>
<dbReference type="AlphaFoldDB" id="A0A9J6FLQ3"/>
<evidence type="ECO:0000313" key="9">
    <source>
        <dbReference type="Proteomes" id="UP000821853"/>
    </source>
</evidence>
<dbReference type="SMART" id="SM00225">
    <property type="entry name" value="BTB"/>
    <property type="match status" value="1"/>
</dbReference>
<dbReference type="Proteomes" id="UP000821853">
    <property type="component" value="Chromosome 10"/>
</dbReference>
<gene>
    <name evidence="8" type="ORF">HPB48_016388</name>
</gene>
<dbReference type="Gene3D" id="3.30.710.10">
    <property type="entry name" value="Potassium Channel Kv1.1, Chain A"/>
    <property type="match status" value="1"/>
</dbReference>
<evidence type="ECO:0000256" key="4">
    <source>
        <dbReference type="ARBA" id="ARBA00022786"/>
    </source>
</evidence>
<feature type="domain" description="MATH" evidence="7">
    <location>
        <begin position="26"/>
        <end position="154"/>
    </location>
</feature>
<comment type="caution">
    <text evidence="8">The sequence shown here is derived from an EMBL/GenBank/DDBJ whole genome shotgun (WGS) entry which is preliminary data.</text>
</comment>
<organism evidence="8 9">
    <name type="scientific">Haemaphysalis longicornis</name>
    <name type="common">Bush tick</name>
    <dbReference type="NCBI Taxonomy" id="44386"/>
    <lineage>
        <taxon>Eukaryota</taxon>
        <taxon>Metazoa</taxon>
        <taxon>Ecdysozoa</taxon>
        <taxon>Arthropoda</taxon>
        <taxon>Chelicerata</taxon>
        <taxon>Arachnida</taxon>
        <taxon>Acari</taxon>
        <taxon>Parasitiformes</taxon>
        <taxon>Ixodida</taxon>
        <taxon>Ixodoidea</taxon>
        <taxon>Ixodidae</taxon>
        <taxon>Haemaphysalinae</taxon>
        <taxon>Haemaphysalis</taxon>
    </lineage>
</organism>
<comment type="subcellular location">
    <subcellularLocation>
        <location evidence="1">Nucleus</location>
    </subcellularLocation>
</comment>
<dbReference type="InterPro" id="IPR000210">
    <property type="entry name" value="BTB/POZ_dom"/>
</dbReference>
<comment type="pathway">
    <text evidence="2">Protein modification; protein ubiquitination.</text>
</comment>
<evidence type="ECO:0000256" key="5">
    <source>
        <dbReference type="ARBA" id="ARBA00023242"/>
    </source>
</evidence>
<dbReference type="Gene3D" id="6.10.250.3030">
    <property type="match status" value="1"/>
</dbReference>